<gene>
    <name evidence="4" type="ORF">C7437_101180</name>
</gene>
<evidence type="ECO:0000313" key="4">
    <source>
        <dbReference type="EMBL" id="PZX07073.1"/>
    </source>
</evidence>
<name>A0A2W7N550_9BACI</name>
<feature type="transmembrane region" description="Helical" evidence="3">
    <location>
        <begin position="12"/>
        <end position="34"/>
    </location>
</feature>
<keyword evidence="3" id="KW-0812">Transmembrane</keyword>
<dbReference type="AlphaFoldDB" id="A0A2W7N550"/>
<evidence type="ECO:0000256" key="3">
    <source>
        <dbReference type="SAM" id="Phobius"/>
    </source>
</evidence>
<evidence type="ECO:0000256" key="2">
    <source>
        <dbReference type="ARBA" id="ARBA00023287"/>
    </source>
</evidence>
<keyword evidence="5" id="KW-1185">Reference proteome</keyword>
<keyword evidence="3" id="KW-0472">Membrane</keyword>
<dbReference type="GO" id="GO:0009986">
    <property type="term" value="C:cell surface"/>
    <property type="evidence" value="ECO:0007669"/>
    <property type="project" value="UniProtKB-SubCell"/>
</dbReference>
<proteinExistence type="predicted"/>
<dbReference type="PROSITE" id="PS00409">
    <property type="entry name" value="PROKAR_NTER_METHYL"/>
    <property type="match status" value="1"/>
</dbReference>
<organism evidence="4 5">
    <name type="scientific">Psychrobacillus insolitus</name>
    <dbReference type="NCBI Taxonomy" id="1461"/>
    <lineage>
        <taxon>Bacteria</taxon>
        <taxon>Bacillati</taxon>
        <taxon>Bacillota</taxon>
        <taxon>Bacilli</taxon>
        <taxon>Bacillales</taxon>
        <taxon>Bacillaceae</taxon>
        <taxon>Psychrobacillus</taxon>
    </lineage>
</organism>
<dbReference type="Proteomes" id="UP000248646">
    <property type="component" value="Unassembled WGS sequence"/>
</dbReference>
<dbReference type="EMBL" id="QKZI01000001">
    <property type="protein sequence ID" value="PZX07073.1"/>
    <property type="molecule type" value="Genomic_DNA"/>
</dbReference>
<dbReference type="RefSeq" id="WP_170122286.1">
    <property type="nucleotide sequence ID" value="NZ_QKZI01000001.1"/>
</dbReference>
<protein>
    <submittedName>
        <fullName evidence="4">Prepilin-type N-terminal cleavage/methylation domain-containing protein</fullName>
    </submittedName>
</protein>
<reference evidence="4 5" key="1">
    <citation type="submission" date="2018-06" db="EMBL/GenBank/DDBJ databases">
        <title>Genomic Encyclopedia of Type Strains, Phase IV (KMG-IV): sequencing the most valuable type-strain genomes for metagenomic binning, comparative biology and taxonomic classification.</title>
        <authorList>
            <person name="Goeker M."/>
        </authorList>
    </citation>
    <scope>NUCLEOTIDE SEQUENCE [LARGE SCALE GENOMIC DNA]</scope>
    <source>
        <strain evidence="4 5">DSM 5</strain>
    </source>
</reference>
<dbReference type="NCBIfam" id="TIGR02532">
    <property type="entry name" value="IV_pilin_GFxxxE"/>
    <property type="match status" value="1"/>
</dbReference>
<sequence>MFHNLKNNSGFTLIEILASVVLLTVVLSMFLSIFPQMANMNNRTGDNLDAANVGKEVLVKMKKITYGDAIEISKLTDLPIENAKKISTSPNTVIEGNYNSFKVRMTIYPNASANVTGTAQSLYLMKIEVMNGNNTLTTTHGYLEK</sequence>
<comment type="subcellular location">
    <subcellularLocation>
        <location evidence="1">Cell surface</location>
    </subcellularLocation>
</comment>
<accession>A0A2W7N550</accession>
<dbReference type="GO" id="GO:0030420">
    <property type="term" value="P:establishment of competence for transformation"/>
    <property type="evidence" value="ECO:0007669"/>
    <property type="project" value="UniProtKB-KW"/>
</dbReference>
<dbReference type="Pfam" id="PF07963">
    <property type="entry name" value="N_methyl"/>
    <property type="match status" value="1"/>
</dbReference>
<comment type="caution">
    <text evidence="4">The sequence shown here is derived from an EMBL/GenBank/DDBJ whole genome shotgun (WGS) entry which is preliminary data.</text>
</comment>
<evidence type="ECO:0000313" key="5">
    <source>
        <dbReference type="Proteomes" id="UP000248646"/>
    </source>
</evidence>
<keyword evidence="3" id="KW-1133">Transmembrane helix</keyword>
<evidence type="ECO:0000256" key="1">
    <source>
        <dbReference type="ARBA" id="ARBA00004241"/>
    </source>
</evidence>
<dbReference type="InterPro" id="IPR012902">
    <property type="entry name" value="N_methyl_site"/>
</dbReference>
<keyword evidence="2" id="KW-0178">Competence</keyword>